<dbReference type="InterPro" id="IPR050188">
    <property type="entry name" value="RluA_PseudoU_synthase"/>
</dbReference>
<dbReference type="InterPro" id="IPR038596">
    <property type="entry name" value="Janus_sf"/>
</dbReference>
<dbReference type="AlphaFoldDB" id="A0AAD8XYD5"/>
<evidence type="ECO:0000256" key="1">
    <source>
        <dbReference type="ARBA" id="ARBA00010971"/>
    </source>
</evidence>
<dbReference type="SUPFAM" id="SSF143724">
    <property type="entry name" value="PHP14-like"/>
    <property type="match status" value="1"/>
</dbReference>
<evidence type="ECO:0000259" key="6">
    <source>
        <dbReference type="Pfam" id="PF00849"/>
    </source>
</evidence>
<feature type="region of interest" description="Disordered" evidence="4">
    <location>
        <begin position="466"/>
        <end position="509"/>
    </location>
</feature>
<evidence type="ECO:0000313" key="7">
    <source>
        <dbReference type="EMBL" id="KAK1735723.1"/>
    </source>
</evidence>
<proteinExistence type="inferred from homology"/>
<dbReference type="CDD" id="cd02869">
    <property type="entry name" value="PseudoU_synth_RluA_like"/>
    <property type="match status" value="1"/>
</dbReference>
<evidence type="ECO:0000313" key="8">
    <source>
        <dbReference type="Proteomes" id="UP001224775"/>
    </source>
</evidence>
<sequence>MAAFNLLHLILPSSSLKLSVVLLFLSVLGIQAASTPSTSFTEIMTRRLSITNPSSNSIVHRIRLLGREDRSATSSNNIFLSSSLIKRQHEKMMIHHSRSSCSAMAFCNVHTARRIPSVRHYFSHNHHHHSRHHHVVATTATSTILSSSSLSSDNYYSAASSISKLSTTQKNDEAFPSWWPVSQSMSKYVTFSEHIAHVIIPDATTTLQSDDDEAVDEEISEGMTCGQVIEWVLRAARNRNETEIDVVADAGTSSSTRSILKNNSVESSNDSYTTLRHKTITDEYQQGQSISTSTTVLDPAYRHDPNSFSQLTHYANNLSSAELLAMGSIWSLPYSASTSKSTTTIMDRFDPSNGVKPTRLTMGNYNDTVCSGDYFRVHFNPRRFVDANKYDWSGSDGIIRNDGDGDNGKPGVIVKRDDETGYLIINKPPNIPVHARVDNLLENVASSVGRMLWLERREEILSKSIGGDLTSSSSSDGSNSDEDDVEFWPSGMRKKKKKKNSNQKQKSEKLVYVATPQRLDQNTSGLLVVATKKSFASYFAKLLRTKTSGQLQSGGSSQSSCGVHKSYRCLVCVTPKQDNVASATTSSMAGEVQRLQKFEAEGTIIKHFLEPSIRAPKRFVESVPEDTDNPESWAECLLKITNITNICTVVGNDPSDALATDLWGDFGRPNDCVGILELEIELLTGRTHQIRGQMAALGFPLVGDVQYGGAVPNTSSEYMKNCKGRAEGFLDSETLALQCSTLEFLDPDATDDSEKVQRSDRWLSFHLDWAFWTPFVKRYHAESESLSGAAMTFEGVGSKGDTREQQTVPADDQLLPPRVHLSPGSHKYVVIRATKVSNADEELWFVRSASPEECGGPYHANVAQDLLNRLKSLGYSTTVMGGGRIDFLDNEEVSHAHVFGFSYGFGKGDHEKVANIIEENSDIIATSDMSDGLY</sequence>
<feature type="active site" description="Proton acceptor" evidence="2">
    <location>
        <position position="859"/>
    </location>
</feature>
<feature type="domain" description="Pseudouridine synthase RsuA/RluA-like" evidence="6">
    <location>
        <begin position="422"/>
        <end position="696"/>
    </location>
</feature>
<dbReference type="PANTHER" id="PTHR21600:SF52">
    <property type="entry name" value="PSEUDOURIDINE SYNTHASE RSUA_RLUA-LIKE DOMAIN-CONTAINING PROTEIN"/>
    <property type="match status" value="1"/>
</dbReference>
<dbReference type="Gene3D" id="3.50.20.20">
    <property type="entry name" value="Janus/Ocnus"/>
    <property type="match status" value="1"/>
</dbReference>
<dbReference type="GO" id="GO:0000455">
    <property type="term" value="P:enzyme-directed rRNA pseudouridine synthesis"/>
    <property type="evidence" value="ECO:0007669"/>
    <property type="project" value="TreeGrafter"/>
</dbReference>
<comment type="similarity">
    <text evidence="1">Belongs to the janus family.</text>
</comment>
<feature type="compositionally biased region" description="Basic residues" evidence="4">
    <location>
        <begin position="492"/>
        <end position="501"/>
    </location>
</feature>
<dbReference type="PANTHER" id="PTHR21600">
    <property type="entry name" value="MITOCHONDRIAL RNA PSEUDOURIDINE SYNTHASE"/>
    <property type="match status" value="1"/>
</dbReference>
<keyword evidence="8" id="KW-1185">Reference proteome</keyword>
<dbReference type="InterPro" id="IPR020103">
    <property type="entry name" value="PsdUridine_synth_cat_dom_sf"/>
</dbReference>
<gene>
    <name evidence="7" type="ORF">QTG54_013429</name>
</gene>
<dbReference type="EMBL" id="JATAAI010000032">
    <property type="protein sequence ID" value="KAK1735723.1"/>
    <property type="molecule type" value="Genomic_DNA"/>
</dbReference>
<dbReference type="InterPro" id="IPR007702">
    <property type="entry name" value="Janus"/>
</dbReference>
<feature type="signal peptide" evidence="5">
    <location>
        <begin position="1"/>
        <end position="32"/>
    </location>
</feature>
<keyword evidence="5" id="KW-0732">Signal</keyword>
<dbReference type="Proteomes" id="UP001224775">
    <property type="component" value="Unassembled WGS sequence"/>
</dbReference>
<dbReference type="EC" id="5.4.99.-" evidence="7"/>
<dbReference type="GO" id="GO:0009982">
    <property type="term" value="F:pseudouridine synthase activity"/>
    <property type="evidence" value="ECO:0007669"/>
    <property type="project" value="InterPro"/>
</dbReference>
<comment type="caution">
    <text evidence="7">The sequence shown here is derived from an EMBL/GenBank/DDBJ whole genome shotgun (WGS) entry which is preliminary data.</text>
</comment>
<evidence type="ECO:0000256" key="3">
    <source>
        <dbReference type="PIRSR" id="PIRSR607702-2"/>
    </source>
</evidence>
<feature type="chain" id="PRO_5042139151" evidence="5">
    <location>
        <begin position="33"/>
        <end position="934"/>
    </location>
</feature>
<reference evidence="7" key="1">
    <citation type="submission" date="2023-06" db="EMBL/GenBank/DDBJ databases">
        <title>Survivors Of The Sea: Transcriptome response of Skeletonema marinoi to long-term dormancy.</title>
        <authorList>
            <person name="Pinder M.I.M."/>
            <person name="Kourtchenko O."/>
            <person name="Robertson E.K."/>
            <person name="Larsson T."/>
            <person name="Maumus F."/>
            <person name="Osuna-Cruz C.M."/>
            <person name="Vancaester E."/>
            <person name="Stenow R."/>
            <person name="Vandepoele K."/>
            <person name="Ploug H."/>
            <person name="Bruchert V."/>
            <person name="Godhe A."/>
            <person name="Topel M."/>
        </authorList>
    </citation>
    <scope>NUCLEOTIDE SEQUENCE</scope>
    <source>
        <strain evidence="7">R05AC</strain>
    </source>
</reference>
<protein>
    <submittedName>
        <fullName evidence="7">Pseudouridine synthase, RluA family</fullName>
        <ecNumber evidence="7">5.4.99.-</ecNumber>
    </submittedName>
</protein>
<accession>A0AAD8XYD5</accession>
<dbReference type="GO" id="GO:0003723">
    <property type="term" value="F:RNA binding"/>
    <property type="evidence" value="ECO:0007669"/>
    <property type="project" value="InterPro"/>
</dbReference>
<feature type="compositionally biased region" description="Low complexity" evidence="4">
    <location>
        <begin position="466"/>
        <end position="478"/>
    </location>
</feature>
<dbReference type="Gene3D" id="3.30.2350.10">
    <property type="entry name" value="Pseudouridine synthase"/>
    <property type="match status" value="1"/>
</dbReference>
<evidence type="ECO:0000256" key="2">
    <source>
        <dbReference type="PIRSR" id="PIRSR607702-1"/>
    </source>
</evidence>
<feature type="binding site" evidence="3">
    <location>
        <position position="827"/>
    </location>
    <ligand>
        <name>substrate</name>
    </ligand>
</feature>
<dbReference type="InterPro" id="IPR006145">
    <property type="entry name" value="PsdUridine_synth_RsuA/RluA"/>
</dbReference>
<dbReference type="Pfam" id="PF00849">
    <property type="entry name" value="PseudoU_synth_2"/>
    <property type="match status" value="1"/>
</dbReference>
<organism evidence="7 8">
    <name type="scientific">Skeletonema marinoi</name>
    <dbReference type="NCBI Taxonomy" id="267567"/>
    <lineage>
        <taxon>Eukaryota</taxon>
        <taxon>Sar</taxon>
        <taxon>Stramenopiles</taxon>
        <taxon>Ochrophyta</taxon>
        <taxon>Bacillariophyta</taxon>
        <taxon>Coscinodiscophyceae</taxon>
        <taxon>Thalassiosirophycidae</taxon>
        <taxon>Thalassiosirales</taxon>
        <taxon>Skeletonemataceae</taxon>
        <taxon>Skeletonema</taxon>
        <taxon>Skeletonema marinoi-dohrnii complex</taxon>
    </lineage>
</organism>
<name>A0AAD8XYD5_9STRA</name>
<dbReference type="Pfam" id="PF05005">
    <property type="entry name" value="Ocnus"/>
    <property type="match status" value="1"/>
</dbReference>
<evidence type="ECO:0000256" key="5">
    <source>
        <dbReference type="SAM" id="SignalP"/>
    </source>
</evidence>
<keyword evidence="7" id="KW-0413">Isomerase</keyword>
<evidence type="ECO:0000256" key="4">
    <source>
        <dbReference type="SAM" id="MobiDB-lite"/>
    </source>
</evidence>
<dbReference type="SUPFAM" id="SSF55120">
    <property type="entry name" value="Pseudouridine synthase"/>
    <property type="match status" value="1"/>
</dbReference>